<sequence length="113" mass="13004">MRQTWFPLFLYLSTILLITCLLNVEAEEWTPEKKMEWFNSPGNLKKAQDGYAESEKKKKEEQAAKDLKHYIYYGVIGGGSVSGILNTIFFILACKGIICKPKRKEINRTLDVL</sequence>
<organism evidence="1 2">
    <name type="scientific">Panagrolaimus sp. ES5</name>
    <dbReference type="NCBI Taxonomy" id="591445"/>
    <lineage>
        <taxon>Eukaryota</taxon>
        <taxon>Metazoa</taxon>
        <taxon>Ecdysozoa</taxon>
        <taxon>Nematoda</taxon>
        <taxon>Chromadorea</taxon>
        <taxon>Rhabditida</taxon>
        <taxon>Tylenchina</taxon>
        <taxon>Panagrolaimomorpha</taxon>
        <taxon>Panagrolaimoidea</taxon>
        <taxon>Panagrolaimidae</taxon>
        <taxon>Panagrolaimus</taxon>
    </lineage>
</organism>
<reference evidence="2" key="1">
    <citation type="submission" date="2022-11" db="UniProtKB">
        <authorList>
            <consortium name="WormBaseParasite"/>
        </authorList>
    </citation>
    <scope>IDENTIFICATION</scope>
</reference>
<dbReference type="WBParaSite" id="ES5_v2.g10985.t1">
    <property type="protein sequence ID" value="ES5_v2.g10985.t1"/>
    <property type="gene ID" value="ES5_v2.g10985"/>
</dbReference>
<name>A0AC34F260_9BILA</name>
<dbReference type="Proteomes" id="UP000887579">
    <property type="component" value="Unplaced"/>
</dbReference>
<evidence type="ECO:0000313" key="2">
    <source>
        <dbReference type="WBParaSite" id="ES5_v2.g10985.t1"/>
    </source>
</evidence>
<proteinExistence type="predicted"/>
<evidence type="ECO:0000313" key="1">
    <source>
        <dbReference type="Proteomes" id="UP000887579"/>
    </source>
</evidence>
<protein>
    <submittedName>
        <fullName evidence="2">Uncharacterized protein</fullName>
    </submittedName>
</protein>
<accession>A0AC34F260</accession>